<dbReference type="Pfam" id="PF04055">
    <property type="entry name" value="Radical_SAM"/>
    <property type="match status" value="1"/>
</dbReference>
<keyword evidence="2 6" id="KW-0949">S-adenosyl-L-methionine</keyword>
<dbReference type="NCBIfam" id="TIGR04337">
    <property type="entry name" value="AmmeMemoSam_rS"/>
    <property type="match status" value="1"/>
</dbReference>
<protein>
    <submittedName>
        <fullName evidence="8">AmmeMemoRadiSam system radical SAM enzyme</fullName>
    </submittedName>
</protein>
<name>A0A2M8GNH3_9BACT</name>
<evidence type="ECO:0000256" key="3">
    <source>
        <dbReference type="ARBA" id="ARBA00022723"/>
    </source>
</evidence>
<dbReference type="GO" id="GO:0046872">
    <property type="term" value="F:metal ion binding"/>
    <property type="evidence" value="ECO:0007669"/>
    <property type="project" value="UniProtKB-KW"/>
</dbReference>
<keyword evidence="1" id="KW-0004">4Fe-4S</keyword>
<evidence type="ECO:0000313" key="9">
    <source>
        <dbReference type="Proteomes" id="UP000229370"/>
    </source>
</evidence>
<keyword evidence="3 6" id="KW-0479">Metal-binding</keyword>
<keyword evidence="5 6" id="KW-0411">Iron-sulfur</keyword>
<dbReference type="Proteomes" id="UP000229370">
    <property type="component" value="Unassembled WGS sequence"/>
</dbReference>
<dbReference type="InterPro" id="IPR016431">
    <property type="entry name" value="Pyrv-formate_lyase-activ_prd"/>
</dbReference>
<dbReference type="InterPro" id="IPR007197">
    <property type="entry name" value="rSAM"/>
</dbReference>
<dbReference type="PIRSF" id="PIRSF004869">
    <property type="entry name" value="PflX_prd"/>
    <property type="match status" value="1"/>
</dbReference>
<dbReference type="InterPro" id="IPR013785">
    <property type="entry name" value="Aldolase_TIM"/>
</dbReference>
<dbReference type="PANTHER" id="PTHR30352:SF5">
    <property type="entry name" value="PYRUVATE FORMATE-LYASE 1-ACTIVATING ENZYME"/>
    <property type="match status" value="1"/>
</dbReference>
<feature type="binding site" evidence="6">
    <location>
        <position position="82"/>
    </location>
    <ligand>
        <name>[4Fe-4S] cluster</name>
        <dbReference type="ChEBI" id="CHEBI:49883"/>
        <note>4Fe-4S-S-AdoMet</note>
    </ligand>
</feature>
<dbReference type="GO" id="GO:0051539">
    <property type="term" value="F:4 iron, 4 sulfur cluster binding"/>
    <property type="evidence" value="ECO:0007669"/>
    <property type="project" value="UniProtKB-KW"/>
</dbReference>
<dbReference type="AlphaFoldDB" id="A0A2M8GNH3"/>
<evidence type="ECO:0000256" key="2">
    <source>
        <dbReference type="ARBA" id="ARBA00022691"/>
    </source>
</evidence>
<organism evidence="8 9">
    <name type="scientific">Candidatus Roizmanbacteria bacterium CG_4_8_14_3_um_filter_36_10</name>
    <dbReference type="NCBI Taxonomy" id="1974834"/>
    <lineage>
        <taxon>Bacteria</taxon>
        <taxon>Candidatus Roizmaniibacteriota</taxon>
    </lineage>
</organism>
<keyword evidence="4 6" id="KW-0408">Iron</keyword>
<dbReference type="CDD" id="cd01335">
    <property type="entry name" value="Radical_SAM"/>
    <property type="match status" value="1"/>
</dbReference>
<evidence type="ECO:0000256" key="5">
    <source>
        <dbReference type="ARBA" id="ARBA00023014"/>
    </source>
</evidence>
<dbReference type="SUPFAM" id="SSF102114">
    <property type="entry name" value="Radical SAM enzymes"/>
    <property type="match status" value="1"/>
</dbReference>
<evidence type="ECO:0000259" key="7">
    <source>
        <dbReference type="PROSITE" id="PS51918"/>
    </source>
</evidence>
<evidence type="ECO:0000313" key="8">
    <source>
        <dbReference type="EMBL" id="PJC82039.1"/>
    </source>
</evidence>
<evidence type="ECO:0000256" key="1">
    <source>
        <dbReference type="ARBA" id="ARBA00022485"/>
    </source>
</evidence>
<gene>
    <name evidence="8" type="primary">amrS</name>
    <name evidence="8" type="ORF">CO007_01695</name>
</gene>
<dbReference type="SFLD" id="SFLDS00029">
    <property type="entry name" value="Radical_SAM"/>
    <property type="match status" value="1"/>
</dbReference>
<evidence type="ECO:0000256" key="4">
    <source>
        <dbReference type="ARBA" id="ARBA00023004"/>
    </source>
</evidence>
<feature type="binding site" evidence="6">
    <location>
        <position position="86"/>
    </location>
    <ligand>
        <name>[4Fe-4S] cluster</name>
        <dbReference type="ChEBI" id="CHEBI:49883"/>
        <note>4Fe-4S-S-AdoMet</note>
    </ligand>
</feature>
<dbReference type="GO" id="GO:0003824">
    <property type="term" value="F:catalytic activity"/>
    <property type="evidence" value="ECO:0007669"/>
    <property type="project" value="InterPro"/>
</dbReference>
<dbReference type="EMBL" id="PFQK01000032">
    <property type="protein sequence ID" value="PJC82039.1"/>
    <property type="molecule type" value="Genomic_DNA"/>
</dbReference>
<comment type="caution">
    <text evidence="8">The sequence shown here is derived from an EMBL/GenBank/DDBJ whole genome shotgun (WGS) entry which is preliminary data.</text>
</comment>
<dbReference type="SFLD" id="SFLDG01101">
    <property type="entry name" value="Uncharacterised_Radical_SAM_Su"/>
    <property type="match status" value="1"/>
</dbReference>
<dbReference type="PANTHER" id="PTHR30352">
    <property type="entry name" value="PYRUVATE FORMATE-LYASE-ACTIVATING ENZYME"/>
    <property type="match status" value="1"/>
</dbReference>
<feature type="binding site" evidence="6">
    <location>
        <position position="89"/>
    </location>
    <ligand>
        <name>[4Fe-4S] cluster</name>
        <dbReference type="ChEBI" id="CHEBI:49883"/>
        <note>4Fe-4S-S-AdoMet</note>
    </ligand>
</feature>
<sequence>MKKARLYKQLPNNLVQCNACNWYCKISPGQVGVCATRYNQNGDLYSLVYGKAIGLHPDPVEKKPLFHFLPGGRLLSFGTVGCNFGCLFCQNWEMSNQVKSEKLKIKSLKEGLLDFINRMSVDITPKEIIKMAVKSGAVGIAYTYNEPAIFIEFAYDTAKFAREHGLKNVFVSNGFESEETFKLMRPYLDGINIDLKSFQPEFYRKICKAKIEPVKKNIKKYFQAGIETEVTTLIIPGKNDSDEELTNLAQFLVGISKDIPWHISAFYPAYKMVDAPPTSHQALIKAYEIGKKVGLKYVYIGNINDPKRSSTYCPKCKALLIERNGYFTEVKNLDRKTGRCKICGEKIYGIWINSLKH</sequence>
<dbReference type="InterPro" id="IPR034457">
    <property type="entry name" value="Organic_radical-activating"/>
</dbReference>
<comment type="cofactor">
    <cofactor evidence="6">
        <name>[4Fe-4S] cluster</name>
        <dbReference type="ChEBI" id="CHEBI:49883"/>
    </cofactor>
    <text evidence="6">Binds 1 [4Fe-4S] cluster. The cluster is coordinated with 3 cysteines and an exchangeable S-adenosyl-L-methionine.</text>
</comment>
<dbReference type="PROSITE" id="PS51918">
    <property type="entry name" value="RADICAL_SAM"/>
    <property type="match status" value="1"/>
</dbReference>
<proteinExistence type="predicted"/>
<accession>A0A2M8GNH3</accession>
<reference evidence="9" key="1">
    <citation type="submission" date="2017-09" db="EMBL/GenBank/DDBJ databases">
        <title>Depth-based differentiation of microbial function through sediment-hosted aquifers and enrichment of novel symbionts in the deep terrestrial subsurface.</title>
        <authorList>
            <person name="Probst A.J."/>
            <person name="Ladd B."/>
            <person name="Jarett J.K."/>
            <person name="Geller-Mcgrath D.E."/>
            <person name="Sieber C.M.K."/>
            <person name="Emerson J.B."/>
            <person name="Anantharaman K."/>
            <person name="Thomas B.C."/>
            <person name="Malmstrom R."/>
            <person name="Stieglmeier M."/>
            <person name="Klingl A."/>
            <person name="Woyke T."/>
            <person name="Ryan C.M."/>
            <person name="Banfield J.F."/>
        </authorList>
    </citation>
    <scope>NUCLEOTIDE SEQUENCE [LARGE SCALE GENOMIC DNA]</scope>
</reference>
<evidence type="ECO:0000256" key="6">
    <source>
        <dbReference type="PIRSR" id="PIRSR004869-50"/>
    </source>
</evidence>
<dbReference type="Gene3D" id="3.20.20.70">
    <property type="entry name" value="Aldolase class I"/>
    <property type="match status" value="1"/>
</dbReference>
<dbReference type="InterPro" id="IPR027596">
    <property type="entry name" value="AmmeMemoSam_rS"/>
</dbReference>
<feature type="domain" description="Radical SAM core" evidence="7">
    <location>
        <begin position="67"/>
        <end position="296"/>
    </location>
</feature>
<dbReference type="InterPro" id="IPR058240">
    <property type="entry name" value="rSAM_sf"/>
</dbReference>